<accession>A0A8H5CSM4</accession>
<dbReference type="InterPro" id="IPR021765">
    <property type="entry name" value="UstYa-like"/>
</dbReference>
<evidence type="ECO:0000313" key="3">
    <source>
        <dbReference type="EMBL" id="KAF5347165.1"/>
    </source>
</evidence>
<protein>
    <submittedName>
        <fullName evidence="3">Uncharacterized protein</fullName>
    </submittedName>
</protein>
<reference evidence="3 4" key="1">
    <citation type="journal article" date="2020" name="ISME J.">
        <title>Uncovering the hidden diversity of litter-decomposition mechanisms in mushroom-forming fungi.</title>
        <authorList>
            <person name="Floudas D."/>
            <person name="Bentzer J."/>
            <person name="Ahren D."/>
            <person name="Johansson T."/>
            <person name="Persson P."/>
            <person name="Tunlid A."/>
        </authorList>
    </citation>
    <scope>NUCLEOTIDE SEQUENCE [LARGE SCALE GENOMIC DNA]</scope>
    <source>
        <strain evidence="3 4">CBS 291.85</strain>
    </source>
</reference>
<evidence type="ECO:0000256" key="2">
    <source>
        <dbReference type="ARBA" id="ARBA00035112"/>
    </source>
</evidence>
<organism evidence="3 4">
    <name type="scientific">Tetrapyrgos nigripes</name>
    <dbReference type="NCBI Taxonomy" id="182062"/>
    <lineage>
        <taxon>Eukaryota</taxon>
        <taxon>Fungi</taxon>
        <taxon>Dikarya</taxon>
        <taxon>Basidiomycota</taxon>
        <taxon>Agaricomycotina</taxon>
        <taxon>Agaricomycetes</taxon>
        <taxon>Agaricomycetidae</taxon>
        <taxon>Agaricales</taxon>
        <taxon>Marasmiineae</taxon>
        <taxon>Marasmiaceae</taxon>
        <taxon>Tetrapyrgos</taxon>
    </lineage>
</organism>
<dbReference type="PANTHER" id="PTHR33365:SF4">
    <property type="entry name" value="CYCLOCHLOROTINE BIOSYNTHESIS PROTEIN O"/>
    <property type="match status" value="1"/>
</dbReference>
<comment type="caution">
    <text evidence="3">The sequence shown here is derived from an EMBL/GenBank/DDBJ whole genome shotgun (WGS) entry which is preliminary data.</text>
</comment>
<name>A0A8H5CSM4_9AGAR</name>
<sequence>MLGSSTFLAFSLSSTILVAISLLRTSLIHNSKDLWRMQKTVSVFNQFEGLRFLPSDQRHYSYEGEDYPNFAPIPSPGFALMSVEETVHYSPSNPTSVDEWLYNSPWGTGTIRLGPRNRTFYLSTFHDLHCLRRMHLALIATPDDDGEWWHLQHCFNVLRQAALCQADMTLEKGDFVQKDIMVERYEPSPRVCRDWEAVYDTVGIDWLRWRRYIKTTNLTGWQRYSFFEESD</sequence>
<comment type="pathway">
    <text evidence="1">Mycotoxin biosynthesis.</text>
</comment>
<dbReference type="GO" id="GO:0043386">
    <property type="term" value="P:mycotoxin biosynthetic process"/>
    <property type="evidence" value="ECO:0007669"/>
    <property type="project" value="InterPro"/>
</dbReference>
<comment type="similarity">
    <text evidence="2">Belongs to the ustYa family.</text>
</comment>
<dbReference type="OrthoDB" id="3687641at2759"/>
<evidence type="ECO:0000256" key="1">
    <source>
        <dbReference type="ARBA" id="ARBA00004685"/>
    </source>
</evidence>
<dbReference type="PANTHER" id="PTHR33365">
    <property type="entry name" value="YALI0B05434P"/>
    <property type="match status" value="1"/>
</dbReference>
<dbReference type="Proteomes" id="UP000559256">
    <property type="component" value="Unassembled WGS sequence"/>
</dbReference>
<dbReference type="EMBL" id="JAACJM010000096">
    <property type="protein sequence ID" value="KAF5347165.1"/>
    <property type="molecule type" value="Genomic_DNA"/>
</dbReference>
<dbReference type="Pfam" id="PF11807">
    <property type="entry name" value="UstYa"/>
    <property type="match status" value="1"/>
</dbReference>
<evidence type="ECO:0000313" key="4">
    <source>
        <dbReference type="Proteomes" id="UP000559256"/>
    </source>
</evidence>
<dbReference type="AlphaFoldDB" id="A0A8H5CSM4"/>
<gene>
    <name evidence="3" type="ORF">D9758_011039</name>
</gene>
<keyword evidence="4" id="KW-1185">Reference proteome</keyword>
<proteinExistence type="inferred from homology"/>